<comment type="pathway">
    <text evidence="7">Bacterial outer membrane biogenesis; LPS lipid A biosynthesis.</text>
</comment>
<dbReference type="GO" id="GO:0016020">
    <property type="term" value="C:membrane"/>
    <property type="evidence" value="ECO:0007669"/>
    <property type="project" value="GOC"/>
</dbReference>
<dbReference type="InterPro" id="IPR011004">
    <property type="entry name" value="Trimer_LpxA-like_sf"/>
</dbReference>
<keyword evidence="1 7" id="KW-0444">Lipid biosynthesis</keyword>
<keyword evidence="4 7" id="KW-0677">Repeat</keyword>
<name>A0A1M4S8F2_9BACT</name>
<proteinExistence type="inferred from homology"/>
<evidence type="ECO:0000256" key="6">
    <source>
        <dbReference type="ARBA" id="ARBA00023315"/>
    </source>
</evidence>
<evidence type="ECO:0000313" key="10">
    <source>
        <dbReference type="EMBL" id="SHE28470.1"/>
    </source>
</evidence>
<evidence type="ECO:0000256" key="3">
    <source>
        <dbReference type="ARBA" id="ARBA00022679"/>
    </source>
</evidence>
<dbReference type="EC" id="2.3.1.191" evidence="7"/>
<dbReference type="InterPro" id="IPR007691">
    <property type="entry name" value="LpxD"/>
</dbReference>
<dbReference type="SUPFAM" id="SSF51161">
    <property type="entry name" value="Trimeric LpxA-like enzymes"/>
    <property type="match status" value="1"/>
</dbReference>
<dbReference type="GO" id="GO:0009245">
    <property type="term" value="P:lipid A biosynthetic process"/>
    <property type="evidence" value="ECO:0007669"/>
    <property type="project" value="UniProtKB-UniRule"/>
</dbReference>
<dbReference type="Gene3D" id="2.160.10.10">
    <property type="entry name" value="Hexapeptide repeat proteins"/>
    <property type="match status" value="1"/>
</dbReference>
<dbReference type="NCBIfam" id="NF002060">
    <property type="entry name" value="PRK00892.1"/>
    <property type="match status" value="1"/>
</dbReference>
<dbReference type="PANTHER" id="PTHR43378">
    <property type="entry name" value="UDP-3-O-ACYLGLUCOSAMINE N-ACYLTRANSFERASE"/>
    <property type="match status" value="1"/>
</dbReference>
<keyword evidence="11" id="KW-1185">Reference proteome</keyword>
<evidence type="ECO:0000256" key="5">
    <source>
        <dbReference type="ARBA" id="ARBA00023098"/>
    </source>
</evidence>
<accession>A0A1M4S8F2</accession>
<keyword evidence="3 7" id="KW-0808">Transferase</keyword>
<reference evidence="11" key="1">
    <citation type="submission" date="2016-11" db="EMBL/GenBank/DDBJ databases">
        <authorList>
            <person name="Varghese N."/>
            <person name="Submissions S."/>
        </authorList>
    </citation>
    <scope>NUCLEOTIDE SEQUENCE [LARGE SCALE GENOMIC DNA]</scope>
    <source>
        <strain evidence="11">DSM 9756</strain>
    </source>
</reference>
<dbReference type="Proteomes" id="UP000184076">
    <property type="component" value="Unassembled WGS sequence"/>
</dbReference>
<dbReference type="PANTHER" id="PTHR43378:SF2">
    <property type="entry name" value="UDP-3-O-ACYLGLUCOSAMINE N-ACYLTRANSFERASE 1, MITOCHONDRIAL-RELATED"/>
    <property type="match status" value="1"/>
</dbReference>
<keyword evidence="2 7" id="KW-0441">Lipid A biosynthesis</keyword>
<dbReference type="CDD" id="cd03352">
    <property type="entry name" value="LbH_LpxD"/>
    <property type="match status" value="1"/>
</dbReference>
<evidence type="ECO:0000256" key="1">
    <source>
        <dbReference type="ARBA" id="ARBA00022516"/>
    </source>
</evidence>
<comment type="subunit">
    <text evidence="7">Homotrimer.</text>
</comment>
<dbReference type="RefSeq" id="WP_073035758.1">
    <property type="nucleotide sequence ID" value="NZ_FQVB01000003.1"/>
</dbReference>
<comment type="similarity">
    <text evidence="7">Belongs to the transferase hexapeptide repeat family. LpxD subfamily.</text>
</comment>
<dbReference type="InterPro" id="IPR020573">
    <property type="entry name" value="UDP_GlcNAc_AcTrfase_non-rep"/>
</dbReference>
<dbReference type="AlphaFoldDB" id="A0A1M4S8F2"/>
<dbReference type="STRING" id="1121391.SAMN02745206_00013"/>
<protein>
    <recommendedName>
        <fullName evidence="7">UDP-3-O-acylglucosamine N-acyltransferase</fullName>
        <ecNumber evidence="7">2.3.1.191</ecNumber>
    </recommendedName>
</protein>
<feature type="active site" description="Proton acceptor" evidence="7">
    <location>
        <position position="241"/>
    </location>
</feature>
<dbReference type="OrthoDB" id="9784739at2"/>
<keyword evidence="5 7" id="KW-0443">Lipid metabolism</keyword>
<dbReference type="InterPro" id="IPR018357">
    <property type="entry name" value="Hexapep_transf_CS"/>
</dbReference>
<evidence type="ECO:0000256" key="2">
    <source>
        <dbReference type="ARBA" id="ARBA00022556"/>
    </source>
</evidence>
<feature type="coiled-coil region" evidence="8">
    <location>
        <begin position="324"/>
        <end position="351"/>
    </location>
</feature>
<dbReference type="Pfam" id="PF04613">
    <property type="entry name" value="LpxD"/>
    <property type="match status" value="1"/>
</dbReference>
<dbReference type="UniPathway" id="UPA00973"/>
<gene>
    <name evidence="7" type="primary">lpxD</name>
    <name evidence="10" type="ORF">SAMN02745206_00013</name>
</gene>
<dbReference type="GO" id="GO:0016410">
    <property type="term" value="F:N-acyltransferase activity"/>
    <property type="evidence" value="ECO:0007669"/>
    <property type="project" value="InterPro"/>
</dbReference>
<feature type="domain" description="UDP-3-O-[3-hydroxymyristoyl] glucosamine N-acyltransferase non-repeat region" evidence="9">
    <location>
        <begin position="25"/>
        <end position="90"/>
    </location>
</feature>
<dbReference type="GO" id="GO:0103118">
    <property type="term" value="F:UDP-3-O-[(3R)-3-hydroxyacyl]-glucosamine N-acyltransferase activity"/>
    <property type="evidence" value="ECO:0007669"/>
    <property type="project" value="UniProtKB-EC"/>
</dbReference>
<evidence type="ECO:0000256" key="4">
    <source>
        <dbReference type="ARBA" id="ARBA00022737"/>
    </source>
</evidence>
<evidence type="ECO:0000259" key="9">
    <source>
        <dbReference type="Pfam" id="PF04613"/>
    </source>
</evidence>
<dbReference type="InterPro" id="IPR001451">
    <property type="entry name" value="Hexapep"/>
</dbReference>
<keyword evidence="6 7" id="KW-0012">Acyltransferase</keyword>
<dbReference type="Gene3D" id="3.40.1390.10">
    <property type="entry name" value="MurE/MurF, N-terminal domain"/>
    <property type="match status" value="1"/>
</dbReference>
<dbReference type="EMBL" id="FQVB01000003">
    <property type="protein sequence ID" value="SHE28470.1"/>
    <property type="molecule type" value="Genomic_DNA"/>
</dbReference>
<comment type="function">
    <text evidence="7">Catalyzes the N-acylation of UDP-3-O-acylglucosamine using 3-hydroxyacyl-ACP as the acyl donor. Is involved in the biosynthesis of lipid A, a phosphorylated glycolipid that anchors the lipopolysaccharide to the outer membrane of the cell.</text>
</comment>
<evidence type="ECO:0000313" key="11">
    <source>
        <dbReference type="Proteomes" id="UP000184076"/>
    </source>
</evidence>
<dbReference type="NCBIfam" id="TIGR01853">
    <property type="entry name" value="lipid_A_lpxD"/>
    <property type="match status" value="1"/>
</dbReference>
<evidence type="ECO:0000256" key="7">
    <source>
        <dbReference type="HAMAP-Rule" id="MF_00523"/>
    </source>
</evidence>
<dbReference type="PROSITE" id="PS00101">
    <property type="entry name" value="HEXAPEP_TRANSFERASES"/>
    <property type="match status" value="2"/>
</dbReference>
<dbReference type="Pfam" id="PF00132">
    <property type="entry name" value="Hexapep"/>
    <property type="match status" value="2"/>
</dbReference>
<sequence>MTKKEYTLQQMAELLGVERQGPANLVIRGVGPLQAAGPDQLSFLANPKYKSQLESSRAGAVIVHPSVPGVDRPRLLSLNPYWTMAKAAQLFHEPPDLPVGVHPTAVVAPDARIAPDAALGPLVHVGPGASIGSGTRIYGHVHIAGNVTVGDQCLIHPNVTILDGCRIGDRVIIHSGTVIGSDGFGFAQDDQGRSTKIPQTGIVVIEDDVEIGANCAVDRATFGVTRIGRGTKIDNLVQIAHNVEIGEHSIIVAQVGISGSVTLGKHVILGGQVGIAGHLTVGDGVRIGAKSAIAHSVPPGQDLMGIPAIPHKEWFRNYANWKRLPRMRDELARLRKRVDALEKELGRHGKDD</sequence>
<dbReference type="HAMAP" id="MF_00523">
    <property type="entry name" value="LpxD"/>
    <property type="match status" value="1"/>
</dbReference>
<evidence type="ECO:0000256" key="8">
    <source>
        <dbReference type="SAM" id="Coils"/>
    </source>
</evidence>
<organism evidence="10 11">
    <name type="scientific">Desulfacinum infernum DSM 9756</name>
    <dbReference type="NCBI Taxonomy" id="1121391"/>
    <lineage>
        <taxon>Bacteria</taxon>
        <taxon>Pseudomonadati</taxon>
        <taxon>Thermodesulfobacteriota</taxon>
        <taxon>Syntrophobacteria</taxon>
        <taxon>Syntrophobacterales</taxon>
        <taxon>Syntrophobacteraceae</taxon>
        <taxon>Desulfacinum</taxon>
    </lineage>
</organism>
<comment type="catalytic activity">
    <reaction evidence="7">
        <text>a UDP-3-O-[(3R)-3-hydroxyacyl]-alpha-D-glucosamine + a (3R)-hydroxyacyl-[ACP] = a UDP-2-N,3-O-bis[(3R)-3-hydroxyacyl]-alpha-D-glucosamine + holo-[ACP] + H(+)</text>
        <dbReference type="Rhea" id="RHEA:53836"/>
        <dbReference type="Rhea" id="RHEA-COMP:9685"/>
        <dbReference type="Rhea" id="RHEA-COMP:9945"/>
        <dbReference type="ChEBI" id="CHEBI:15378"/>
        <dbReference type="ChEBI" id="CHEBI:64479"/>
        <dbReference type="ChEBI" id="CHEBI:78827"/>
        <dbReference type="ChEBI" id="CHEBI:137740"/>
        <dbReference type="ChEBI" id="CHEBI:137748"/>
        <dbReference type="EC" id="2.3.1.191"/>
    </reaction>
</comment>
<keyword evidence="8" id="KW-0175">Coiled coil</keyword>